<protein>
    <submittedName>
        <fullName evidence="1">Unnamed protein product</fullName>
    </submittedName>
</protein>
<sequence>MGLFKRLINKLKSENSSSSSTKTTTASSPKSSSSKSSTTKKTAAAATATTATAAATSTEQEQQEPEMSKERVAIIIYSLYGHIGKLAESVKAGVASAGGVADIYQVAETLPAEILEKMHAPPKADYPIATPDVLKEYGSFLFGVPTRYGNMPSQMKSFIDSTGGLWASGALHHKPAGVFVSTGTGGGNEMTAVSMLSTLAHQGMIYVPLGYAEVFAQLTNLNEVHGGSPWGAGTIAGADGSRQPSELELEIAEIQGKSFYGVATKLAK</sequence>
<reference evidence="1" key="1">
    <citation type="submission" date="2023-04" db="EMBL/GenBank/DDBJ databases">
        <title>Candida boidinii NBRC 1967.</title>
        <authorList>
            <person name="Ichikawa N."/>
            <person name="Sato H."/>
            <person name="Tonouchi N."/>
        </authorList>
    </citation>
    <scope>NUCLEOTIDE SEQUENCE</scope>
    <source>
        <strain evidence="1">NBRC 1967</strain>
    </source>
</reference>
<evidence type="ECO:0000313" key="1">
    <source>
        <dbReference type="EMBL" id="GME88052.1"/>
    </source>
</evidence>
<organism evidence="1 2">
    <name type="scientific">Candida boidinii</name>
    <name type="common">Yeast</name>
    <dbReference type="NCBI Taxonomy" id="5477"/>
    <lineage>
        <taxon>Eukaryota</taxon>
        <taxon>Fungi</taxon>
        <taxon>Dikarya</taxon>
        <taxon>Ascomycota</taxon>
        <taxon>Saccharomycotina</taxon>
        <taxon>Pichiomycetes</taxon>
        <taxon>Pichiales</taxon>
        <taxon>Pichiaceae</taxon>
        <taxon>Ogataea</taxon>
        <taxon>Ogataea/Candida clade</taxon>
    </lineage>
</organism>
<accession>A0ACB5TGG7</accession>
<dbReference type="EMBL" id="BSXV01000205">
    <property type="protein sequence ID" value="GME88052.1"/>
    <property type="molecule type" value="Genomic_DNA"/>
</dbReference>
<keyword evidence="2" id="KW-1185">Reference proteome</keyword>
<comment type="caution">
    <text evidence="1">The sequence shown here is derived from an EMBL/GenBank/DDBJ whole genome shotgun (WGS) entry which is preliminary data.</text>
</comment>
<evidence type="ECO:0000313" key="2">
    <source>
        <dbReference type="Proteomes" id="UP001165101"/>
    </source>
</evidence>
<dbReference type="Proteomes" id="UP001165101">
    <property type="component" value="Unassembled WGS sequence"/>
</dbReference>
<name>A0ACB5TGG7_CANBO</name>
<gene>
    <name evidence="1" type="ORF">Cboi01_000069500</name>
</gene>
<proteinExistence type="predicted"/>